<protein>
    <submittedName>
        <fullName evidence="1">Restriction alleviation protein</fullName>
    </submittedName>
</protein>
<proteinExistence type="predicted"/>
<evidence type="ECO:0000313" key="1">
    <source>
        <dbReference type="EMBL" id="DAF55149.1"/>
    </source>
</evidence>
<name>A0A8S5SVP8_9CAUD</name>
<sequence length="70" mass="8246">MRQYAKMLNGIKLRSCPFCGHEAEFVSYTVDDRRVWYVRCPWADCEVSVEGFNKDTPQEAAEIWNRRTGK</sequence>
<reference evidence="1" key="1">
    <citation type="journal article" date="2021" name="Proc. Natl. Acad. Sci. U.S.A.">
        <title>A Catalog of Tens of Thousands of Viruses from Human Metagenomes Reveals Hidden Associations with Chronic Diseases.</title>
        <authorList>
            <person name="Tisza M.J."/>
            <person name="Buck C.B."/>
        </authorList>
    </citation>
    <scope>NUCLEOTIDE SEQUENCE</scope>
    <source>
        <strain evidence="1">CtZHD14</strain>
    </source>
</reference>
<dbReference type="Pfam" id="PF14354">
    <property type="entry name" value="Lar_restr_allev"/>
    <property type="match status" value="1"/>
</dbReference>
<accession>A0A8S5SVP8</accession>
<organism evidence="1">
    <name type="scientific">Siphoviridae sp. ctZHD14</name>
    <dbReference type="NCBI Taxonomy" id="2827891"/>
    <lineage>
        <taxon>Viruses</taxon>
        <taxon>Duplodnaviria</taxon>
        <taxon>Heunggongvirae</taxon>
        <taxon>Uroviricota</taxon>
        <taxon>Caudoviricetes</taxon>
    </lineage>
</organism>
<dbReference type="EMBL" id="BK032687">
    <property type="protein sequence ID" value="DAF55149.1"/>
    <property type="molecule type" value="Genomic_DNA"/>
</dbReference>